<dbReference type="Proteomes" id="UP001497382">
    <property type="component" value="Unassembled WGS sequence"/>
</dbReference>
<evidence type="ECO:0000313" key="2">
    <source>
        <dbReference type="Proteomes" id="UP001497382"/>
    </source>
</evidence>
<name>A0AAV1Z2Y1_9ARAC</name>
<dbReference type="EMBL" id="CAXIEN010000014">
    <property type="protein sequence ID" value="CAL1264758.1"/>
    <property type="molecule type" value="Genomic_DNA"/>
</dbReference>
<dbReference type="AlphaFoldDB" id="A0AAV1Z2Y1"/>
<protein>
    <submittedName>
        <fullName evidence="1">Uncharacterized protein</fullName>
    </submittedName>
</protein>
<proteinExistence type="predicted"/>
<evidence type="ECO:0000313" key="1">
    <source>
        <dbReference type="EMBL" id="CAL1264758.1"/>
    </source>
</evidence>
<keyword evidence="2" id="KW-1185">Reference proteome</keyword>
<gene>
    <name evidence="1" type="ORF">LARSCL_LOCUS2138</name>
</gene>
<sequence>MLAYFVERSDNKKHQIPLQVAVEMPVLKRALPLQACHALHLYELFILFVKIRSAIFRFFEILLKLSKKAITSAFQKSPTEKDQ</sequence>
<comment type="caution">
    <text evidence="1">The sequence shown here is derived from an EMBL/GenBank/DDBJ whole genome shotgun (WGS) entry which is preliminary data.</text>
</comment>
<organism evidence="1 2">
    <name type="scientific">Larinioides sclopetarius</name>
    <dbReference type="NCBI Taxonomy" id="280406"/>
    <lineage>
        <taxon>Eukaryota</taxon>
        <taxon>Metazoa</taxon>
        <taxon>Ecdysozoa</taxon>
        <taxon>Arthropoda</taxon>
        <taxon>Chelicerata</taxon>
        <taxon>Arachnida</taxon>
        <taxon>Araneae</taxon>
        <taxon>Araneomorphae</taxon>
        <taxon>Entelegynae</taxon>
        <taxon>Araneoidea</taxon>
        <taxon>Araneidae</taxon>
        <taxon>Larinioides</taxon>
    </lineage>
</organism>
<accession>A0AAV1Z2Y1</accession>
<reference evidence="1 2" key="1">
    <citation type="submission" date="2024-04" db="EMBL/GenBank/DDBJ databases">
        <authorList>
            <person name="Rising A."/>
            <person name="Reimegard J."/>
            <person name="Sonavane S."/>
            <person name="Akerstrom W."/>
            <person name="Nylinder S."/>
            <person name="Hedman E."/>
            <person name="Kallberg Y."/>
        </authorList>
    </citation>
    <scope>NUCLEOTIDE SEQUENCE [LARGE SCALE GENOMIC DNA]</scope>
</reference>